<feature type="domain" description="ClpX-type ZB" evidence="1">
    <location>
        <begin position="5"/>
        <end position="24"/>
    </location>
</feature>
<feature type="non-terminal residue" evidence="2">
    <location>
        <position position="24"/>
    </location>
</feature>
<proteinExistence type="predicted"/>
<dbReference type="EMBL" id="UINC01174323">
    <property type="protein sequence ID" value="SVD80384.1"/>
    <property type="molecule type" value="Genomic_DNA"/>
</dbReference>
<evidence type="ECO:0000259" key="1">
    <source>
        <dbReference type="PROSITE" id="PS51902"/>
    </source>
</evidence>
<protein>
    <recommendedName>
        <fullName evidence="1">ClpX-type ZB domain-containing protein</fullName>
    </recommendedName>
</protein>
<dbReference type="PROSITE" id="PS51902">
    <property type="entry name" value="CLPX_ZB"/>
    <property type="match status" value="1"/>
</dbReference>
<accession>A0A382YB01</accession>
<gene>
    <name evidence="2" type="ORF">METZ01_LOCUS433238</name>
</gene>
<dbReference type="InterPro" id="IPR059188">
    <property type="entry name" value="Znf_CLPX-like"/>
</dbReference>
<organism evidence="2">
    <name type="scientific">marine metagenome</name>
    <dbReference type="NCBI Taxonomy" id="408172"/>
    <lineage>
        <taxon>unclassified sequences</taxon>
        <taxon>metagenomes</taxon>
        <taxon>ecological metagenomes</taxon>
    </lineage>
</organism>
<sequence>MSDDLDNNVKENKLLYCSFCGKCQ</sequence>
<dbReference type="AlphaFoldDB" id="A0A382YB01"/>
<dbReference type="GO" id="GO:0008270">
    <property type="term" value="F:zinc ion binding"/>
    <property type="evidence" value="ECO:0007669"/>
    <property type="project" value="InterPro"/>
</dbReference>
<name>A0A382YB01_9ZZZZ</name>
<reference evidence="2" key="1">
    <citation type="submission" date="2018-05" db="EMBL/GenBank/DDBJ databases">
        <authorList>
            <person name="Lanie J.A."/>
            <person name="Ng W.-L."/>
            <person name="Kazmierczak K.M."/>
            <person name="Andrzejewski T.M."/>
            <person name="Davidsen T.M."/>
            <person name="Wayne K.J."/>
            <person name="Tettelin H."/>
            <person name="Glass J.I."/>
            <person name="Rusch D."/>
            <person name="Podicherti R."/>
            <person name="Tsui H.-C.T."/>
            <person name="Winkler M.E."/>
        </authorList>
    </citation>
    <scope>NUCLEOTIDE SEQUENCE</scope>
</reference>
<dbReference type="GO" id="GO:0046983">
    <property type="term" value="F:protein dimerization activity"/>
    <property type="evidence" value="ECO:0007669"/>
    <property type="project" value="InterPro"/>
</dbReference>
<evidence type="ECO:0000313" key="2">
    <source>
        <dbReference type="EMBL" id="SVD80384.1"/>
    </source>
</evidence>